<keyword evidence="2" id="KW-1185">Reference proteome</keyword>
<dbReference type="EMBL" id="BMAR01000003">
    <property type="protein sequence ID" value="GFR42390.1"/>
    <property type="molecule type" value="Genomic_DNA"/>
</dbReference>
<dbReference type="Pfam" id="PF00300">
    <property type="entry name" value="His_Phos_1"/>
    <property type="match status" value="1"/>
</dbReference>
<evidence type="ECO:0000313" key="1">
    <source>
        <dbReference type="EMBL" id="GFR42390.1"/>
    </source>
</evidence>
<dbReference type="CDD" id="cd07067">
    <property type="entry name" value="HP_PGM_like"/>
    <property type="match status" value="1"/>
</dbReference>
<proteinExistence type="predicted"/>
<comment type="caution">
    <text evidence="1">The sequence shown here is derived from an EMBL/GenBank/DDBJ whole genome shotgun (WGS) entry which is preliminary data.</text>
</comment>
<dbReference type="AlphaFoldDB" id="A0AAD3DIC9"/>
<dbReference type="InterPro" id="IPR029033">
    <property type="entry name" value="His_PPase_superfam"/>
</dbReference>
<gene>
    <name evidence="1" type="ORF">Agub_g3262</name>
</gene>
<dbReference type="PANTHER" id="PTHR16469:SF27">
    <property type="entry name" value="UBIQUITIN-ASSOCIATED AND SH3 DOMAIN-CONTAINING BA-RELATED"/>
    <property type="match status" value="1"/>
</dbReference>
<evidence type="ECO:0008006" key="3">
    <source>
        <dbReference type="Google" id="ProtNLM"/>
    </source>
</evidence>
<organism evidence="1 2">
    <name type="scientific">Astrephomene gubernaculifera</name>
    <dbReference type="NCBI Taxonomy" id="47775"/>
    <lineage>
        <taxon>Eukaryota</taxon>
        <taxon>Viridiplantae</taxon>
        <taxon>Chlorophyta</taxon>
        <taxon>core chlorophytes</taxon>
        <taxon>Chlorophyceae</taxon>
        <taxon>CS clade</taxon>
        <taxon>Chlamydomonadales</taxon>
        <taxon>Astrephomenaceae</taxon>
        <taxon>Astrephomene</taxon>
    </lineage>
</organism>
<dbReference type="SUPFAM" id="SSF53254">
    <property type="entry name" value="Phosphoglycerate mutase-like"/>
    <property type="match status" value="1"/>
</dbReference>
<protein>
    <recommendedName>
        <fullName evidence="3">Histidine phosphatase family protein</fullName>
    </recommendedName>
</protein>
<reference evidence="1 2" key="1">
    <citation type="journal article" date="2021" name="Sci. Rep.">
        <title>Genome sequencing of the multicellular alga Astrephomene provides insights into convergent evolution of germ-soma differentiation.</title>
        <authorList>
            <person name="Yamashita S."/>
            <person name="Yamamoto K."/>
            <person name="Matsuzaki R."/>
            <person name="Suzuki S."/>
            <person name="Yamaguchi H."/>
            <person name="Hirooka S."/>
            <person name="Minakuchi Y."/>
            <person name="Miyagishima S."/>
            <person name="Kawachi M."/>
            <person name="Toyoda A."/>
            <person name="Nozaki H."/>
        </authorList>
    </citation>
    <scope>NUCLEOTIDE SEQUENCE [LARGE SCALE GENOMIC DNA]</scope>
    <source>
        <strain evidence="1 2">NIES-4017</strain>
    </source>
</reference>
<dbReference type="InterPro" id="IPR051710">
    <property type="entry name" value="Phosphatase_SH3-domain"/>
</dbReference>
<evidence type="ECO:0000313" key="2">
    <source>
        <dbReference type="Proteomes" id="UP001054857"/>
    </source>
</evidence>
<dbReference type="Gene3D" id="3.40.50.1240">
    <property type="entry name" value="Phosphoglycerate mutase-like"/>
    <property type="match status" value="1"/>
</dbReference>
<dbReference type="PANTHER" id="PTHR16469">
    <property type="entry name" value="UBIQUITIN-ASSOCIATED AND SH3 DOMAIN-CONTAINING BA-RELATED"/>
    <property type="match status" value="1"/>
</dbReference>
<sequence>MATDSRMPAGIVVMRHGRREDTANPAWHLTAKFPFDTPLVASESEISGAAEHLTGRTFDVVYCSPFLRCIETAERLLREMGAVDVPMFIHRGLSEVHNPQLLFKCRTLTLRQRLRLWQWRATYRRHSRALRSRFRPKARLLAEGDWPQVPESEHAAAERLMRAVLQLAARHPGQQVLVVSHGKAVQVAHEVLGGQGRTRQVDFAGLVACRPRRQPQAAQQQTGDGVAWSAFEMDPDVKPFGVELVESG</sequence>
<dbReference type="InterPro" id="IPR013078">
    <property type="entry name" value="His_Pase_superF_clade-1"/>
</dbReference>
<accession>A0AAD3DIC9</accession>
<name>A0AAD3DIC9_9CHLO</name>
<dbReference type="Proteomes" id="UP001054857">
    <property type="component" value="Unassembled WGS sequence"/>
</dbReference>